<dbReference type="InterPro" id="IPR013830">
    <property type="entry name" value="SGNH_hydro"/>
</dbReference>
<evidence type="ECO:0000313" key="4">
    <source>
        <dbReference type="Proteomes" id="UP000183144"/>
    </source>
</evidence>
<sequence length="320" mass="37451">MKLKDFLVNLGIALGGLLALVLVLEIVFRLPLVQQKTGGNWPKLKTWMDDVWYNERNSLGFRDREHSFDKPEDTYRILILGDSIAYGQMVEFKDIFPVRLEEKLNETGGQAVEVINMSLMGWNTVEQLQVLTVYGLRFQPDLVVIGFYLNDPQVKHNSQGKEVADAERQLLPFFGIDQWLNGRYYFYSFVHFRYNRFLEKIGHKDDYKTWQKSLYDKNQRGWKDFVFALDQIKRLSGQNQAKLLFVSLNVEPGWEKETTQVLNLVTDINLPVLDMRPFFQDYDFSDLVVSPSDWHPNAQAHQIYTQVLGDYIVDKILNIH</sequence>
<reference evidence="3 4" key="1">
    <citation type="journal article" date="2016" name="Environ. Microbiol.">
        <title>Genomic resolution of a cold subsurface aquifer community provides metabolic insights for novel microbes adapted to high CO concentrations.</title>
        <authorList>
            <person name="Probst A.J."/>
            <person name="Castelle C.J."/>
            <person name="Singh A."/>
            <person name="Brown C.T."/>
            <person name="Anantharaman K."/>
            <person name="Sharon I."/>
            <person name="Hug L.A."/>
            <person name="Burstein D."/>
            <person name="Emerson J.B."/>
            <person name="Thomas B.C."/>
            <person name="Banfield J.F."/>
        </authorList>
    </citation>
    <scope>NUCLEOTIDE SEQUENCE [LARGE SCALE GENOMIC DNA]</scope>
    <source>
        <strain evidence="3">CG1_02_47_37</strain>
    </source>
</reference>
<keyword evidence="1" id="KW-1133">Transmembrane helix</keyword>
<feature type="domain" description="SGNH hydrolase-type esterase" evidence="2">
    <location>
        <begin position="79"/>
        <end position="303"/>
    </location>
</feature>
<name>A0A1J4RRU6_9BACT</name>
<dbReference type="AlphaFoldDB" id="A0A1J4RRU6"/>
<accession>A0A1J4RRU6</accession>
<organism evidence="3 4">
    <name type="scientific">Candidatus Beckwithbacteria bacterium CG1_02_47_37</name>
    <dbReference type="NCBI Taxonomy" id="1805034"/>
    <lineage>
        <taxon>Bacteria</taxon>
        <taxon>Candidatus Beckwithiibacteriota</taxon>
    </lineage>
</organism>
<dbReference type="Proteomes" id="UP000183144">
    <property type="component" value="Unassembled WGS sequence"/>
</dbReference>
<evidence type="ECO:0000256" key="1">
    <source>
        <dbReference type="SAM" id="Phobius"/>
    </source>
</evidence>
<comment type="caution">
    <text evidence="3">The sequence shown here is derived from an EMBL/GenBank/DDBJ whole genome shotgun (WGS) entry which is preliminary data.</text>
</comment>
<keyword evidence="1" id="KW-0812">Transmembrane</keyword>
<dbReference type="InterPro" id="IPR036514">
    <property type="entry name" value="SGNH_hydro_sf"/>
</dbReference>
<evidence type="ECO:0000259" key="2">
    <source>
        <dbReference type="Pfam" id="PF13472"/>
    </source>
</evidence>
<proteinExistence type="predicted"/>
<protein>
    <recommendedName>
        <fullName evidence="2">SGNH hydrolase-type esterase domain-containing protein</fullName>
    </recommendedName>
</protein>
<evidence type="ECO:0000313" key="3">
    <source>
        <dbReference type="EMBL" id="OIN89639.1"/>
    </source>
</evidence>
<dbReference type="Gene3D" id="3.40.50.1110">
    <property type="entry name" value="SGNH hydrolase"/>
    <property type="match status" value="1"/>
</dbReference>
<dbReference type="EMBL" id="MNUI01000020">
    <property type="protein sequence ID" value="OIN89639.1"/>
    <property type="molecule type" value="Genomic_DNA"/>
</dbReference>
<dbReference type="SUPFAM" id="SSF52266">
    <property type="entry name" value="SGNH hydrolase"/>
    <property type="match status" value="1"/>
</dbReference>
<gene>
    <name evidence="3" type="ORF">AUJ59_00955</name>
</gene>
<dbReference type="Pfam" id="PF13472">
    <property type="entry name" value="Lipase_GDSL_2"/>
    <property type="match status" value="1"/>
</dbReference>
<keyword evidence="1" id="KW-0472">Membrane</keyword>
<feature type="transmembrane region" description="Helical" evidence="1">
    <location>
        <begin position="6"/>
        <end position="28"/>
    </location>
</feature>